<dbReference type="GO" id="GO:0071513">
    <property type="term" value="C:phosphopantothenoylcysteine decarboxylase complex"/>
    <property type="evidence" value="ECO:0007669"/>
    <property type="project" value="TreeGrafter"/>
</dbReference>
<dbReference type="InterPro" id="IPR003382">
    <property type="entry name" value="Flavoprotein"/>
</dbReference>
<dbReference type="PANTHER" id="PTHR14359">
    <property type="entry name" value="HOMO-OLIGOMERIC FLAVIN CONTAINING CYS DECARBOXYLASE FAMILY"/>
    <property type="match status" value="1"/>
</dbReference>
<dbReference type="SUPFAM" id="SSF52507">
    <property type="entry name" value="Homo-oligomeric flavin-containing Cys decarboxylases, HFCD"/>
    <property type="match status" value="1"/>
</dbReference>
<keyword evidence="1" id="KW-0173">Coenzyme A biosynthesis</keyword>
<comment type="caution">
    <text evidence="4">The sequence shown here is derived from an EMBL/GenBank/DDBJ whole genome shotgun (WGS) entry which is preliminary data.</text>
</comment>
<dbReference type="GO" id="GO:0004633">
    <property type="term" value="F:phosphopantothenoylcysteine decarboxylase activity"/>
    <property type="evidence" value="ECO:0007669"/>
    <property type="project" value="TreeGrafter"/>
</dbReference>
<dbReference type="InterPro" id="IPR036551">
    <property type="entry name" value="Flavin_trans-like"/>
</dbReference>
<organism evidence="4 5">
    <name type="scientific">Dimargaris verticillata</name>
    <dbReference type="NCBI Taxonomy" id="2761393"/>
    <lineage>
        <taxon>Eukaryota</taxon>
        <taxon>Fungi</taxon>
        <taxon>Fungi incertae sedis</taxon>
        <taxon>Zoopagomycota</taxon>
        <taxon>Kickxellomycotina</taxon>
        <taxon>Dimargaritomycetes</taxon>
        <taxon>Dimargaritales</taxon>
        <taxon>Dimargaritaceae</taxon>
        <taxon>Dimargaris</taxon>
    </lineage>
</organism>
<accession>A0A9W8EG07</accession>
<keyword evidence="5" id="KW-1185">Reference proteome</keyword>
<reference evidence="4" key="1">
    <citation type="submission" date="2022-07" db="EMBL/GenBank/DDBJ databases">
        <title>Phylogenomic reconstructions and comparative analyses of Kickxellomycotina fungi.</title>
        <authorList>
            <person name="Reynolds N.K."/>
            <person name="Stajich J.E."/>
            <person name="Barry K."/>
            <person name="Grigoriev I.V."/>
            <person name="Crous P."/>
            <person name="Smith M.E."/>
        </authorList>
    </citation>
    <scope>NUCLEOTIDE SEQUENCE</scope>
    <source>
        <strain evidence="4">RSA 567</strain>
    </source>
</reference>
<proteinExistence type="inferred from homology"/>
<comment type="similarity">
    <text evidence="2">Belongs to the HFCD (homooligomeric flavin containing Cys decarboxylase) superfamily.</text>
</comment>
<dbReference type="Gene3D" id="3.40.50.1950">
    <property type="entry name" value="Flavin prenyltransferase-like"/>
    <property type="match status" value="1"/>
</dbReference>
<name>A0A9W8EG07_9FUNG</name>
<evidence type="ECO:0000256" key="2">
    <source>
        <dbReference type="ARBA" id="ARBA00038350"/>
    </source>
</evidence>
<dbReference type="OrthoDB" id="1532798at2759"/>
<dbReference type="GO" id="GO:0015937">
    <property type="term" value="P:coenzyme A biosynthetic process"/>
    <property type="evidence" value="ECO:0007669"/>
    <property type="project" value="UniProtKB-KW"/>
</dbReference>
<feature type="domain" description="Flavoprotein" evidence="3">
    <location>
        <begin position="6"/>
        <end position="181"/>
    </location>
</feature>
<dbReference type="PANTHER" id="PTHR14359:SF6">
    <property type="entry name" value="PHOSPHOPANTOTHENOYLCYSTEINE DECARBOXYLASE"/>
    <property type="match status" value="1"/>
</dbReference>
<dbReference type="AlphaFoldDB" id="A0A9W8EG07"/>
<dbReference type="EMBL" id="JANBQB010000008">
    <property type="protein sequence ID" value="KAJ1984923.1"/>
    <property type="molecule type" value="Genomic_DNA"/>
</dbReference>
<dbReference type="Pfam" id="PF02441">
    <property type="entry name" value="Flavoprotein"/>
    <property type="match status" value="1"/>
</dbReference>
<evidence type="ECO:0000256" key="1">
    <source>
        <dbReference type="ARBA" id="ARBA00022993"/>
    </source>
</evidence>
<dbReference type="FunFam" id="3.40.50.1950:FF:000004">
    <property type="entry name" value="Phosphopantothenoylcysteine decarboxylase"/>
    <property type="match status" value="1"/>
</dbReference>
<evidence type="ECO:0000259" key="3">
    <source>
        <dbReference type="Pfam" id="PF02441"/>
    </source>
</evidence>
<gene>
    <name evidence="4" type="ORF">H4R34_000374</name>
</gene>
<protein>
    <recommendedName>
        <fullName evidence="3">Flavoprotein domain-containing protein</fullName>
    </recommendedName>
</protein>
<dbReference type="Proteomes" id="UP001151582">
    <property type="component" value="Unassembled WGS sequence"/>
</dbReference>
<sequence>MTRKFRILVGATGSVASIKIPELVHLFHALDNVEVQVVATPKALHFFDLEDVDPLCPVHTDQGEWATWAAKGDPVVHIELRKWADIIVVAPLDANTLAKVANGLCDNLLTCILRAWDFGKPCVVCPAMNTYMWDHPFTARHLTTLVTELHFVVVDPISKLLACGDSGTGAMAEPSSIVASVVPFYRDWTSQIQSNAVSCDAQCDVL</sequence>
<evidence type="ECO:0000313" key="4">
    <source>
        <dbReference type="EMBL" id="KAJ1984923.1"/>
    </source>
</evidence>
<evidence type="ECO:0000313" key="5">
    <source>
        <dbReference type="Proteomes" id="UP001151582"/>
    </source>
</evidence>
<dbReference type="GO" id="GO:0010181">
    <property type="term" value="F:FMN binding"/>
    <property type="evidence" value="ECO:0007669"/>
    <property type="project" value="TreeGrafter"/>
</dbReference>